<dbReference type="Proteomes" id="UP000624159">
    <property type="component" value="Unassembled WGS sequence"/>
</dbReference>
<keyword evidence="4" id="KW-0418">Kinase</keyword>
<dbReference type="Gene3D" id="3.40.50.2020">
    <property type="match status" value="2"/>
</dbReference>
<proteinExistence type="inferred from homology"/>
<accession>A0A3S5F1I7</accession>
<reference evidence="3 6" key="2">
    <citation type="submission" date="2020-11" db="EMBL/GenBank/DDBJ databases">
        <title>Enhanced detection system for hospital associated transmission using whole genome sequencing surveillance.</title>
        <authorList>
            <person name="Harrison L.H."/>
            <person name="Van Tyne D."/>
            <person name="Marsh J.W."/>
            <person name="Griffith M.P."/>
            <person name="Snyder D.J."/>
            <person name="Cooper V.S."/>
            <person name="Mustapha M."/>
        </authorList>
    </citation>
    <scope>NUCLEOTIDE SEQUENCE [LARGE SCALE GENOMIC DNA]</scope>
    <source>
        <strain evidence="3 6">SER00230</strain>
    </source>
</reference>
<dbReference type="RefSeq" id="WP_126531171.1">
    <property type="nucleotide sequence ID" value="NZ_JADULK010000010.1"/>
</dbReference>
<dbReference type="Pfam" id="PF00156">
    <property type="entry name" value="Pribosyltran"/>
    <property type="match status" value="1"/>
</dbReference>
<name>A0A3S5F1I7_SERRU</name>
<dbReference type="InterPro" id="IPR000836">
    <property type="entry name" value="PRTase_dom"/>
</dbReference>
<feature type="domain" description="Phosphoribosyltransferase" evidence="2">
    <location>
        <begin position="156"/>
        <end position="241"/>
    </location>
</feature>
<dbReference type="PANTHER" id="PTHR10210:SF41">
    <property type="entry name" value="RIBOSE-PHOSPHATE PYROPHOSPHOKINASE 1, CHLOROPLASTIC"/>
    <property type="match status" value="1"/>
</dbReference>
<comment type="similarity">
    <text evidence="1">Belongs to the ribose-phosphate pyrophosphokinase family.</text>
</comment>
<dbReference type="GO" id="GO:0016301">
    <property type="term" value="F:kinase activity"/>
    <property type="evidence" value="ECO:0007669"/>
    <property type="project" value="UniProtKB-KW"/>
</dbReference>
<organism evidence="4 5">
    <name type="scientific">Serratia rubidaea</name>
    <name type="common">Serratia marinorubra</name>
    <dbReference type="NCBI Taxonomy" id="61652"/>
    <lineage>
        <taxon>Bacteria</taxon>
        <taxon>Pseudomonadati</taxon>
        <taxon>Pseudomonadota</taxon>
        <taxon>Gammaproteobacteria</taxon>
        <taxon>Enterobacterales</taxon>
        <taxon>Yersiniaceae</taxon>
        <taxon>Serratia</taxon>
    </lineage>
</organism>
<dbReference type="GO" id="GO:0006164">
    <property type="term" value="P:purine nucleotide biosynthetic process"/>
    <property type="evidence" value="ECO:0007669"/>
    <property type="project" value="TreeGrafter"/>
</dbReference>
<dbReference type="GO" id="GO:0005737">
    <property type="term" value="C:cytoplasm"/>
    <property type="evidence" value="ECO:0007669"/>
    <property type="project" value="TreeGrafter"/>
</dbReference>
<dbReference type="GO" id="GO:0006015">
    <property type="term" value="P:5-phosphoribose 1-diphosphate biosynthetic process"/>
    <property type="evidence" value="ECO:0007669"/>
    <property type="project" value="TreeGrafter"/>
</dbReference>
<evidence type="ECO:0000259" key="2">
    <source>
        <dbReference type="Pfam" id="PF00156"/>
    </source>
</evidence>
<dbReference type="EC" id="2.7.6.1" evidence="4"/>
<keyword evidence="4" id="KW-0808">Transferase</keyword>
<evidence type="ECO:0000313" key="3">
    <source>
        <dbReference type="EMBL" id="MBH1931690.1"/>
    </source>
</evidence>
<dbReference type="Proteomes" id="UP000281904">
    <property type="component" value="Chromosome"/>
</dbReference>
<evidence type="ECO:0000313" key="6">
    <source>
        <dbReference type="Proteomes" id="UP000624159"/>
    </source>
</evidence>
<dbReference type="EMBL" id="LR134493">
    <property type="protein sequence ID" value="VEI64440.1"/>
    <property type="molecule type" value="Genomic_DNA"/>
</dbReference>
<dbReference type="AlphaFoldDB" id="A0A3S5F1I7"/>
<dbReference type="CDD" id="cd06223">
    <property type="entry name" value="PRTases_typeI"/>
    <property type="match status" value="1"/>
</dbReference>
<gene>
    <name evidence="4" type="primary">prs_1</name>
    <name evidence="3" type="ORF">I5U13_18705</name>
    <name evidence="4" type="ORF">NCTC10036_01871</name>
</gene>
<dbReference type="InterPro" id="IPR005946">
    <property type="entry name" value="Rib-P_diPkinase"/>
</dbReference>
<dbReference type="GO" id="GO:0004749">
    <property type="term" value="F:ribose phosphate diphosphokinase activity"/>
    <property type="evidence" value="ECO:0007669"/>
    <property type="project" value="UniProtKB-EC"/>
</dbReference>
<protein>
    <submittedName>
        <fullName evidence="4">Ribose-phosphate pyrophosphokinase</fullName>
        <ecNumber evidence="4">2.7.6.1</ecNumber>
    </submittedName>
</protein>
<dbReference type="PANTHER" id="PTHR10210">
    <property type="entry name" value="RIBOSE-PHOSPHATE DIPHOSPHOKINASE FAMILY MEMBER"/>
    <property type="match status" value="1"/>
</dbReference>
<dbReference type="NCBIfam" id="TIGR01251">
    <property type="entry name" value="ribP_PPkin"/>
    <property type="match status" value="1"/>
</dbReference>
<dbReference type="GO" id="GO:0000287">
    <property type="term" value="F:magnesium ion binding"/>
    <property type="evidence" value="ECO:0007669"/>
    <property type="project" value="InterPro"/>
</dbReference>
<evidence type="ECO:0000256" key="1">
    <source>
        <dbReference type="RuleBase" id="RU004324"/>
    </source>
</evidence>
<dbReference type="InterPro" id="IPR029057">
    <property type="entry name" value="PRTase-like"/>
</dbReference>
<dbReference type="GO" id="GO:0002189">
    <property type="term" value="C:ribose phosphate diphosphokinase complex"/>
    <property type="evidence" value="ECO:0007669"/>
    <property type="project" value="TreeGrafter"/>
</dbReference>
<keyword evidence="6" id="KW-1185">Reference proteome</keyword>
<evidence type="ECO:0000313" key="4">
    <source>
        <dbReference type="EMBL" id="VEI64440.1"/>
    </source>
</evidence>
<sequence>MHTTLRLFLDNEEVPVISGQFPDGAVYARFTVPAAANVVHMRIRAAAMRTMDDFMQLAQLVEAVRHHYPIRESLLELPYLPFARQDRHMGAGDSFALKVFGQLLNTLKFDRVTVLDPHSDVAAAAIDHFHAIAQQHCMQHSARLTQLLTQQAVLPVAPDAGALKKIHAVAAHFALNEYGIMTKHRDVQSGQLTGFALLAGDVRDRDVLIVDDLCDAGGTFIGAAQVLRQHGARSVSLYVTHGIFSRGVAHLLSQGIDNIYTTTSYAAADIAEDRVELIDIARIYAH</sequence>
<reference evidence="4 5" key="1">
    <citation type="submission" date="2018-12" db="EMBL/GenBank/DDBJ databases">
        <authorList>
            <consortium name="Pathogen Informatics"/>
        </authorList>
    </citation>
    <scope>NUCLEOTIDE SEQUENCE [LARGE SCALE GENOMIC DNA]</scope>
    <source>
        <strain evidence="4 5">NCTC10036</strain>
    </source>
</reference>
<dbReference type="EMBL" id="JADULK010000010">
    <property type="protein sequence ID" value="MBH1931690.1"/>
    <property type="molecule type" value="Genomic_DNA"/>
</dbReference>
<dbReference type="SUPFAM" id="SSF53271">
    <property type="entry name" value="PRTase-like"/>
    <property type="match status" value="1"/>
</dbReference>
<keyword evidence="1" id="KW-0545">Nucleotide biosynthesis</keyword>
<evidence type="ECO:0000313" key="5">
    <source>
        <dbReference type="Proteomes" id="UP000281904"/>
    </source>
</evidence>